<dbReference type="PANTHER" id="PTHR28307">
    <property type="entry name" value="PROTEIN PAL1"/>
    <property type="match status" value="1"/>
</dbReference>
<dbReference type="GO" id="GO:0005737">
    <property type="term" value="C:cytoplasm"/>
    <property type="evidence" value="ECO:0007669"/>
    <property type="project" value="TreeGrafter"/>
</dbReference>
<feature type="region of interest" description="Disordered" evidence="1">
    <location>
        <begin position="1"/>
        <end position="68"/>
    </location>
</feature>
<reference evidence="2" key="2">
    <citation type="submission" date="2023-06" db="EMBL/GenBank/DDBJ databases">
        <authorList>
            <consortium name="Lawrence Berkeley National Laboratory"/>
            <person name="Haridas S."/>
            <person name="Hensen N."/>
            <person name="Bonometti L."/>
            <person name="Westerberg I."/>
            <person name="Brannstrom I.O."/>
            <person name="Guillou S."/>
            <person name="Cros-Aarteil S."/>
            <person name="Calhoun S."/>
            <person name="Kuo A."/>
            <person name="Mondo S."/>
            <person name="Pangilinan J."/>
            <person name="Riley R."/>
            <person name="Labutti K."/>
            <person name="Andreopoulos B."/>
            <person name="Lipzen A."/>
            <person name="Chen C."/>
            <person name="Yanf M."/>
            <person name="Daum C."/>
            <person name="Ng V."/>
            <person name="Clum A."/>
            <person name="Steindorff A."/>
            <person name="Ohm R."/>
            <person name="Martin F."/>
            <person name="Silar P."/>
            <person name="Natvig D."/>
            <person name="Lalanne C."/>
            <person name="Gautier V."/>
            <person name="Ament-Velasquez S.L."/>
            <person name="Kruys A."/>
            <person name="Hutchinson M.I."/>
            <person name="Powell A.J."/>
            <person name="Barry K."/>
            <person name="Miller A.N."/>
            <person name="Grigoriev I.V."/>
            <person name="Debuchy R."/>
            <person name="Gladieux P."/>
            <person name="Thoren M.H."/>
            <person name="Johannesson H."/>
        </authorList>
    </citation>
    <scope>NUCLEOTIDE SEQUENCE</scope>
    <source>
        <strain evidence="2">CBS 118394</strain>
    </source>
</reference>
<keyword evidence="3" id="KW-1185">Reference proteome</keyword>
<feature type="compositionally biased region" description="Basic and acidic residues" evidence="1">
    <location>
        <begin position="347"/>
        <end position="357"/>
    </location>
</feature>
<protein>
    <submittedName>
        <fullName evidence="2">Uncharacterized protein</fullName>
    </submittedName>
</protein>
<sequence length="485" mass="54114">MDHYGHASKYILGPLHDPEPNQVCATRVKALPPTPPASASPTRPAFGSSRHSHGRAHSYTKSPVNQDFEDQPFFRRVLSRSNSVNNKPLPPAPSRSRNPPISPLERKRSLHTSRPPQTRWNQGTILSRSNSVASSRPSTDSANTTSMADKGKGVRRSGSLAERYSGDKSHRPLEMLTRDHMAKDAPDDIPLRRGGSLRERYPGDMSHRPLAMLQRDHRAADRAPHLHNQRKKQPSDPIDALDHTGPAPDLTYHHSGPFDPTMQSRNVNKMYSPVEAVKETNMEALKATPEAYLKDSLDKHVPLQGIAVVPPGQRDLTGRRMEYHEGADLMRERDAAGGAYKRWDHIPYRDDDLKGKGEPSYTFEKNLKEKGRERAGWKQPDGVRSNGDGGGVYYEMQPHKRSPRNTRDNGKDSGARVRQRSVSHANATPRTADYPLENEGPFSDHFSGTPAGGSSGIQRRNTTGKSLAQSIKRRFGSLRRKKSDY</sequence>
<feature type="compositionally biased region" description="Basic residues" evidence="1">
    <location>
        <begin position="471"/>
        <end position="485"/>
    </location>
</feature>
<name>A0AAE0IR79_9PEZI</name>
<proteinExistence type="predicted"/>
<dbReference type="Pfam" id="PF08316">
    <property type="entry name" value="Pal1"/>
    <property type="match status" value="1"/>
</dbReference>
<dbReference type="EMBL" id="JAUEDM010000001">
    <property type="protein sequence ID" value="KAK3329487.1"/>
    <property type="molecule type" value="Genomic_DNA"/>
</dbReference>
<feature type="compositionally biased region" description="Low complexity" evidence="1">
    <location>
        <begin position="127"/>
        <end position="138"/>
    </location>
</feature>
<feature type="compositionally biased region" description="Basic and acidic residues" evidence="1">
    <location>
        <begin position="405"/>
        <end position="415"/>
    </location>
</feature>
<accession>A0AAE0IR79</accession>
<dbReference type="PANTHER" id="PTHR28307:SF1">
    <property type="entry name" value="PAL1 CELL MORPHOLOGY PROTEIN"/>
    <property type="match status" value="1"/>
</dbReference>
<organism evidence="2 3">
    <name type="scientific">Apodospora peruviana</name>
    <dbReference type="NCBI Taxonomy" id="516989"/>
    <lineage>
        <taxon>Eukaryota</taxon>
        <taxon>Fungi</taxon>
        <taxon>Dikarya</taxon>
        <taxon>Ascomycota</taxon>
        <taxon>Pezizomycotina</taxon>
        <taxon>Sordariomycetes</taxon>
        <taxon>Sordariomycetidae</taxon>
        <taxon>Sordariales</taxon>
        <taxon>Lasiosphaeriaceae</taxon>
        <taxon>Apodospora</taxon>
    </lineage>
</organism>
<feature type="compositionally biased region" description="Polar residues" evidence="1">
    <location>
        <begin position="112"/>
        <end position="126"/>
    </location>
</feature>
<feature type="compositionally biased region" description="Basic and acidic residues" evidence="1">
    <location>
        <begin position="164"/>
        <end position="207"/>
    </location>
</feature>
<feature type="region of interest" description="Disordered" evidence="1">
    <location>
        <begin position="347"/>
        <end position="485"/>
    </location>
</feature>
<evidence type="ECO:0000313" key="2">
    <source>
        <dbReference type="EMBL" id="KAK3329487.1"/>
    </source>
</evidence>
<evidence type="ECO:0000313" key="3">
    <source>
        <dbReference type="Proteomes" id="UP001283341"/>
    </source>
</evidence>
<feature type="compositionally biased region" description="Polar residues" evidence="1">
    <location>
        <begin position="420"/>
        <end position="429"/>
    </location>
</feature>
<dbReference type="InterPro" id="IPR013226">
    <property type="entry name" value="Pal1"/>
</dbReference>
<feature type="compositionally biased region" description="Basic and acidic residues" evidence="1">
    <location>
        <begin position="214"/>
        <end position="224"/>
    </location>
</feature>
<gene>
    <name evidence="2" type="ORF">B0H66DRAFT_27169</name>
</gene>
<feature type="compositionally biased region" description="Low complexity" evidence="1">
    <location>
        <begin position="39"/>
        <end position="49"/>
    </location>
</feature>
<feature type="compositionally biased region" description="Polar residues" evidence="1">
    <location>
        <begin position="456"/>
        <end position="469"/>
    </location>
</feature>
<comment type="caution">
    <text evidence="2">The sequence shown here is derived from an EMBL/GenBank/DDBJ whole genome shotgun (WGS) entry which is preliminary data.</text>
</comment>
<feature type="region of interest" description="Disordered" evidence="1">
    <location>
        <begin position="80"/>
        <end position="265"/>
    </location>
</feature>
<evidence type="ECO:0000256" key="1">
    <source>
        <dbReference type="SAM" id="MobiDB-lite"/>
    </source>
</evidence>
<reference evidence="2" key="1">
    <citation type="journal article" date="2023" name="Mol. Phylogenet. Evol.">
        <title>Genome-scale phylogeny and comparative genomics of the fungal order Sordariales.</title>
        <authorList>
            <person name="Hensen N."/>
            <person name="Bonometti L."/>
            <person name="Westerberg I."/>
            <person name="Brannstrom I.O."/>
            <person name="Guillou S."/>
            <person name="Cros-Aarteil S."/>
            <person name="Calhoun S."/>
            <person name="Haridas S."/>
            <person name="Kuo A."/>
            <person name="Mondo S."/>
            <person name="Pangilinan J."/>
            <person name="Riley R."/>
            <person name="LaButti K."/>
            <person name="Andreopoulos B."/>
            <person name="Lipzen A."/>
            <person name="Chen C."/>
            <person name="Yan M."/>
            <person name="Daum C."/>
            <person name="Ng V."/>
            <person name="Clum A."/>
            <person name="Steindorff A."/>
            <person name="Ohm R.A."/>
            <person name="Martin F."/>
            <person name="Silar P."/>
            <person name="Natvig D.O."/>
            <person name="Lalanne C."/>
            <person name="Gautier V."/>
            <person name="Ament-Velasquez S.L."/>
            <person name="Kruys A."/>
            <person name="Hutchinson M.I."/>
            <person name="Powell A.J."/>
            <person name="Barry K."/>
            <person name="Miller A.N."/>
            <person name="Grigoriev I.V."/>
            <person name="Debuchy R."/>
            <person name="Gladieux P."/>
            <person name="Hiltunen Thoren M."/>
            <person name="Johannesson H."/>
        </authorList>
    </citation>
    <scope>NUCLEOTIDE SEQUENCE</scope>
    <source>
        <strain evidence="2">CBS 118394</strain>
    </source>
</reference>
<dbReference type="Proteomes" id="UP001283341">
    <property type="component" value="Unassembled WGS sequence"/>
</dbReference>
<feature type="compositionally biased region" description="Basic and acidic residues" evidence="1">
    <location>
        <begin position="365"/>
        <end position="376"/>
    </location>
</feature>
<dbReference type="AlphaFoldDB" id="A0AAE0IR79"/>